<protein>
    <submittedName>
        <fullName evidence="5">Serine recombinase</fullName>
    </submittedName>
</protein>
<dbReference type="Gene3D" id="3.40.50.1390">
    <property type="entry name" value="Resolvase, N-terminal catalytic domain"/>
    <property type="match status" value="1"/>
</dbReference>
<dbReference type="GO" id="GO:0000150">
    <property type="term" value="F:DNA strand exchange activity"/>
    <property type="evidence" value="ECO:0007669"/>
    <property type="project" value="InterPro"/>
</dbReference>
<evidence type="ECO:0000259" key="4">
    <source>
        <dbReference type="PROSITE" id="PS51737"/>
    </source>
</evidence>
<feature type="domain" description="Recombinase" evidence="4">
    <location>
        <begin position="171"/>
        <end position="287"/>
    </location>
</feature>
<dbReference type="InterPro" id="IPR036162">
    <property type="entry name" value="Resolvase-like_N_sf"/>
</dbReference>
<dbReference type="RefSeq" id="WP_188585773.1">
    <property type="nucleotide sequence ID" value="NZ_BMGC01000006.1"/>
</dbReference>
<dbReference type="EMBL" id="BMGC01000006">
    <property type="protein sequence ID" value="GGB26303.1"/>
    <property type="molecule type" value="Genomic_DNA"/>
</dbReference>
<comment type="caution">
    <text evidence="5">The sequence shown here is derived from an EMBL/GenBank/DDBJ whole genome shotgun (WGS) entry which is preliminary data.</text>
</comment>
<dbReference type="GO" id="GO:0003677">
    <property type="term" value="F:DNA binding"/>
    <property type="evidence" value="ECO:0007669"/>
    <property type="project" value="UniProtKB-KW"/>
</dbReference>
<evidence type="ECO:0000259" key="3">
    <source>
        <dbReference type="PROSITE" id="PS51736"/>
    </source>
</evidence>
<sequence length="485" mass="53638">MSTALTSTYTESRRAPTRAVIYTRVSRDLAGGRSVAEQEAECRAVCERNGWPVAEVLTDNDRSATRFATKDRPQYARLSEVLRPGDVLVVWEPSRAGRSMDHYVDLRRLCTDRQVMLSYSGRLFDLEDGDDRFTTGLDALLAEREAEDIRKRIKRAHRENLAQGKPHGRVPYGYKIVRDPDTGKSTGRVPDPSRAPLVAEAARRVLDGHSFGSVVRWIETQDPLGWDSAKLRRIMVNPTYAGYRTVSAKVDGKRGPQEIHGKGTWEPILTDEQHHDLVALFAGRKTGPRGPVKHLLTGIARCAVCGEYVWKARGGRRRDGGNYEVYQCKSHCVGRNMQATDGVILAVVEGILTTPESLAALAEIPASDPTAPARLAELRQRLGDVENEIAEGRMPPSTGARVATRLESQIADAEAEATPVFTDPVVRDLATAPDPMALWGELPLIARREFIRSTMTITIDRVGRGRWHKPSDAITITPRRPGDAG</sequence>
<keyword evidence="2" id="KW-0233">DNA recombination</keyword>
<name>A0A916WRN4_9ACTN</name>
<dbReference type="Proteomes" id="UP000621454">
    <property type="component" value="Unassembled WGS sequence"/>
</dbReference>
<accession>A0A916WRN4</accession>
<dbReference type="Gene3D" id="3.90.1750.20">
    <property type="entry name" value="Putative Large Serine Recombinase, Chain B, Domain 2"/>
    <property type="match status" value="1"/>
</dbReference>
<evidence type="ECO:0000256" key="2">
    <source>
        <dbReference type="ARBA" id="ARBA00023172"/>
    </source>
</evidence>
<dbReference type="SUPFAM" id="SSF53041">
    <property type="entry name" value="Resolvase-like"/>
    <property type="match status" value="1"/>
</dbReference>
<reference evidence="5" key="2">
    <citation type="submission" date="2020-09" db="EMBL/GenBank/DDBJ databases">
        <authorList>
            <person name="Sun Q."/>
            <person name="Zhou Y."/>
        </authorList>
    </citation>
    <scope>NUCLEOTIDE SEQUENCE</scope>
    <source>
        <strain evidence="5">CGMCC 1.12827</strain>
    </source>
</reference>
<dbReference type="SMART" id="SM00857">
    <property type="entry name" value="Resolvase"/>
    <property type="match status" value="1"/>
</dbReference>
<dbReference type="Pfam" id="PF00239">
    <property type="entry name" value="Resolvase"/>
    <property type="match status" value="1"/>
</dbReference>
<dbReference type="InterPro" id="IPR038109">
    <property type="entry name" value="DNA_bind_recomb_sf"/>
</dbReference>
<dbReference type="InterPro" id="IPR011109">
    <property type="entry name" value="DNA_bind_recombinase_dom"/>
</dbReference>
<keyword evidence="6" id="KW-1185">Reference proteome</keyword>
<dbReference type="InterPro" id="IPR050639">
    <property type="entry name" value="SSR_resolvase"/>
</dbReference>
<feature type="domain" description="Resolvase/invertase-type recombinase catalytic" evidence="3">
    <location>
        <begin position="18"/>
        <end position="164"/>
    </location>
</feature>
<dbReference type="PROSITE" id="PS51736">
    <property type="entry name" value="RECOMBINASES_3"/>
    <property type="match status" value="1"/>
</dbReference>
<dbReference type="PANTHER" id="PTHR30461:SF2">
    <property type="entry name" value="SERINE RECOMBINASE PINE-RELATED"/>
    <property type="match status" value="1"/>
</dbReference>
<gene>
    <name evidence="5" type="ORF">GCM10011489_13090</name>
</gene>
<organism evidence="5 6">
    <name type="scientific">Gordonia jinhuaensis</name>
    <dbReference type="NCBI Taxonomy" id="1517702"/>
    <lineage>
        <taxon>Bacteria</taxon>
        <taxon>Bacillati</taxon>
        <taxon>Actinomycetota</taxon>
        <taxon>Actinomycetes</taxon>
        <taxon>Mycobacteriales</taxon>
        <taxon>Gordoniaceae</taxon>
        <taxon>Gordonia</taxon>
    </lineage>
</organism>
<dbReference type="CDD" id="cd00338">
    <property type="entry name" value="Ser_Recombinase"/>
    <property type="match status" value="1"/>
</dbReference>
<evidence type="ECO:0000313" key="6">
    <source>
        <dbReference type="Proteomes" id="UP000621454"/>
    </source>
</evidence>
<reference evidence="5" key="1">
    <citation type="journal article" date="2014" name="Int. J. Syst. Evol. Microbiol.">
        <title>Complete genome sequence of Corynebacterium casei LMG S-19264T (=DSM 44701T), isolated from a smear-ripened cheese.</title>
        <authorList>
            <consortium name="US DOE Joint Genome Institute (JGI-PGF)"/>
            <person name="Walter F."/>
            <person name="Albersmeier A."/>
            <person name="Kalinowski J."/>
            <person name="Ruckert C."/>
        </authorList>
    </citation>
    <scope>NUCLEOTIDE SEQUENCE</scope>
    <source>
        <strain evidence="5">CGMCC 1.12827</strain>
    </source>
</reference>
<keyword evidence="1" id="KW-0238">DNA-binding</keyword>
<dbReference type="AlphaFoldDB" id="A0A916WRN4"/>
<dbReference type="Pfam" id="PF07508">
    <property type="entry name" value="Recombinase"/>
    <property type="match status" value="1"/>
</dbReference>
<dbReference type="InterPro" id="IPR006119">
    <property type="entry name" value="Resolv_N"/>
</dbReference>
<evidence type="ECO:0000256" key="1">
    <source>
        <dbReference type="ARBA" id="ARBA00023125"/>
    </source>
</evidence>
<evidence type="ECO:0000313" key="5">
    <source>
        <dbReference type="EMBL" id="GGB26303.1"/>
    </source>
</evidence>
<dbReference type="PROSITE" id="PS51737">
    <property type="entry name" value="RECOMBINASE_DNA_BIND"/>
    <property type="match status" value="1"/>
</dbReference>
<proteinExistence type="predicted"/>
<dbReference type="PANTHER" id="PTHR30461">
    <property type="entry name" value="DNA-INVERTASE FROM LAMBDOID PROPHAGE"/>
    <property type="match status" value="1"/>
</dbReference>